<evidence type="ECO:0000256" key="4">
    <source>
        <dbReference type="ARBA" id="ARBA00022692"/>
    </source>
</evidence>
<keyword evidence="3" id="KW-1003">Cell membrane</keyword>
<dbReference type="NCBIfam" id="TIGR01007">
    <property type="entry name" value="eps_fam"/>
    <property type="match status" value="1"/>
</dbReference>
<dbReference type="Gene3D" id="3.40.50.300">
    <property type="entry name" value="P-loop containing nucleotide triphosphate hydrolases"/>
    <property type="match status" value="1"/>
</dbReference>
<dbReference type="GO" id="GO:0004715">
    <property type="term" value="F:non-membrane spanning protein tyrosine kinase activity"/>
    <property type="evidence" value="ECO:0007669"/>
    <property type="project" value="UniProtKB-EC"/>
</dbReference>
<evidence type="ECO:0000313" key="13">
    <source>
        <dbReference type="Proteomes" id="UP001370100"/>
    </source>
</evidence>
<keyword evidence="7 10" id="KW-1133">Transmembrane helix</keyword>
<evidence type="ECO:0000256" key="3">
    <source>
        <dbReference type="ARBA" id="ARBA00022475"/>
    </source>
</evidence>
<feature type="domain" description="Polysaccharide chain length determinant N-terminal" evidence="11">
    <location>
        <begin position="1"/>
        <end position="90"/>
    </location>
</feature>
<dbReference type="InterPro" id="IPR003856">
    <property type="entry name" value="LPS_length_determ_N"/>
</dbReference>
<evidence type="ECO:0000313" key="12">
    <source>
        <dbReference type="EMBL" id="MEJ2887941.1"/>
    </source>
</evidence>
<evidence type="ECO:0000256" key="2">
    <source>
        <dbReference type="ARBA" id="ARBA00006683"/>
    </source>
</evidence>
<comment type="subcellular location">
    <subcellularLocation>
        <location evidence="1">Cell membrane</location>
        <topology evidence="1">Multi-pass membrane protein</topology>
    </subcellularLocation>
</comment>
<gene>
    <name evidence="12" type="ORF">WCD41_15885</name>
</gene>
<feature type="transmembrane region" description="Helical" evidence="10">
    <location>
        <begin position="15"/>
        <end position="35"/>
    </location>
</feature>
<accession>A0ABU8N8G7</accession>
<dbReference type="Proteomes" id="UP001370100">
    <property type="component" value="Unassembled WGS sequence"/>
</dbReference>
<dbReference type="Pfam" id="PF10609">
    <property type="entry name" value="ParA"/>
    <property type="match status" value="1"/>
</dbReference>
<evidence type="ECO:0000259" key="11">
    <source>
        <dbReference type="Pfam" id="PF02706"/>
    </source>
</evidence>
<dbReference type="RefSeq" id="WP_337714431.1">
    <property type="nucleotide sequence ID" value="NZ_JBBEGL010000004.1"/>
</dbReference>
<comment type="similarity">
    <text evidence="2">Belongs to the CpsC/CapA family.</text>
</comment>
<feature type="region of interest" description="Disordered" evidence="9">
    <location>
        <begin position="432"/>
        <end position="477"/>
    </location>
</feature>
<evidence type="ECO:0000256" key="8">
    <source>
        <dbReference type="ARBA" id="ARBA00023136"/>
    </source>
</evidence>
<comment type="caution">
    <text evidence="12">The sequence shown here is derived from an EMBL/GenBank/DDBJ whole genome shotgun (WGS) entry which is preliminary data.</text>
</comment>
<evidence type="ECO:0000256" key="10">
    <source>
        <dbReference type="SAM" id="Phobius"/>
    </source>
</evidence>
<dbReference type="InterPro" id="IPR005702">
    <property type="entry name" value="Wzc-like_C"/>
</dbReference>
<sequence length="477" mass="49396">MDLKGLGAALQRRRLTVLVTTLAVTAVVAAITFLIPPTYQAEARLFVSTQVDAANPSQQLFQGGSFTVDRVRSYTEVATSPRVLEPVVARLGLDTTPDELASQITATAPTGTVLLGIQARSSDASEAAALANATADQLSRTIEELETPASGPPSPVRVTTLKQAVTPTSPLWPSPVPTILAGFLAGLVLGVGLALLREKLDVTVAGEQDLARVTDLPLLGSIPRDPAGTSRPLVSDDPGGVRAEAFRKLRTGLQFAFVDDAPRVLAVTSAVAGEGKSSVAGNLALSLQQLGERVCLVDADLRQPSVAEYFGLVSDVGLSTALIGRTGVEGAVQPVAARLDVIAAGPVPPNPAELLGAHRMPVLLAELQERYDTVIVDCPPALPVADASIVAGRVGGVVVVVRAGSTTRPDVEATLRALDRVEARILGTVLNMVSPEGPSTDPYGDRRTSYPSRAPQLADLTGPIAAPGRRTSADASS</sequence>
<keyword evidence="4 10" id="KW-0812">Transmembrane</keyword>
<keyword evidence="5" id="KW-0547">Nucleotide-binding</keyword>
<organism evidence="12 13">
    <name type="scientific">Actinomycetospora aeridis</name>
    <dbReference type="NCBI Taxonomy" id="3129231"/>
    <lineage>
        <taxon>Bacteria</taxon>
        <taxon>Bacillati</taxon>
        <taxon>Actinomycetota</taxon>
        <taxon>Actinomycetes</taxon>
        <taxon>Pseudonocardiales</taxon>
        <taxon>Pseudonocardiaceae</taxon>
        <taxon>Actinomycetospora</taxon>
    </lineage>
</organism>
<dbReference type="PANTHER" id="PTHR32309:SF13">
    <property type="entry name" value="FERRIC ENTEROBACTIN TRANSPORT PROTEIN FEPE"/>
    <property type="match status" value="1"/>
</dbReference>
<dbReference type="InterPro" id="IPR027417">
    <property type="entry name" value="P-loop_NTPase"/>
</dbReference>
<dbReference type="Pfam" id="PF02706">
    <property type="entry name" value="Wzz"/>
    <property type="match status" value="1"/>
</dbReference>
<dbReference type="InterPro" id="IPR050445">
    <property type="entry name" value="Bact_polysacc_biosynth/exp"/>
</dbReference>
<evidence type="ECO:0000256" key="7">
    <source>
        <dbReference type="ARBA" id="ARBA00022989"/>
    </source>
</evidence>
<dbReference type="EMBL" id="JBBEGL010000004">
    <property type="protein sequence ID" value="MEJ2887941.1"/>
    <property type="molecule type" value="Genomic_DNA"/>
</dbReference>
<reference evidence="12 13" key="1">
    <citation type="submission" date="2024-03" db="EMBL/GenBank/DDBJ databases">
        <title>Actinomycetospora sp. OC33-EN06, a novel actinomycete isolated from wild orchid (Aerides multiflora).</title>
        <authorList>
            <person name="Suriyachadkun C."/>
        </authorList>
    </citation>
    <scope>NUCLEOTIDE SEQUENCE [LARGE SCALE GENOMIC DNA]</scope>
    <source>
        <strain evidence="12 13">OC33-EN06</strain>
    </source>
</reference>
<keyword evidence="13" id="KW-1185">Reference proteome</keyword>
<evidence type="ECO:0000256" key="1">
    <source>
        <dbReference type="ARBA" id="ARBA00004651"/>
    </source>
</evidence>
<keyword evidence="12" id="KW-0808">Transferase</keyword>
<evidence type="ECO:0000256" key="6">
    <source>
        <dbReference type="ARBA" id="ARBA00022840"/>
    </source>
</evidence>
<evidence type="ECO:0000256" key="9">
    <source>
        <dbReference type="SAM" id="MobiDB-lite"/>
    </source>
</evidence>
<name>A0ABU8N8G7_9PSEU</name>
<proteinExistence type="inferred from homology"/>
<evidence type="ECO:0000256" key="5">
    <source>
        <dbReference type="ARBA" id="ARBA00022741"/>
    </source>
</evidence>
<keyword evidence="6" id="KW-0067">ATP-binding</keyword>
<keyword evidence="8 10" id="KW-0472">Membrane</keyword>
<protein>
    <submittedName>
        <fullName evidence="12">Polysaccharide biosynthesis tyrosine autokinase</fullName>
        <ecNumber evidence="12">2.7.10.2</ecNumber>
    </submittedName>
</protein>
<dbReference type="EC" id="2.7.10.2" evidence="12"/>
<dbReference type="CDD" id="cd05387">
    <property type="entry name" value="BY-kinase"/>
    <property type="match status" value="1"/>
</dbReference>
<dbReference type="InterPro" id="IPR033756">
    <property type="entry name" value="YlxH/NBP35"/>
</dbReference>
<dbReference type="PANTHER" id="PTHR32309">
    <property type="entry name" value="TYROSINE-PROTEIN KINASE"/>
    <property type="match status" value="1"/>
</dbReference>
<dbReference type="SUPFAM" id="SSF52540">
    <property type="entry name" value="P-loop containing nucleoside triphosphate hydrolases"/>
    <property type="match status" value="1"/>
</dbReference>